<dbReference type="InterPro" id="IPR058627">
    <property type="entry name" value="MdtA-like_C"/>
</dbReference>
<feature type="domain" description="Multidrug resistance protein MdtA-like barrel-sandwich hybrid" evidence="5">
    <location>
        <begin position="71"/>
        <end position="213"/>
    </location>
</feature>
<organism evidence="8 9">
    <name type="scientific">Bilophila wadsworthia (strain 3_1_6)</name>
    <dbReference type="NCBI Taxonomy" id="563192"/>
    <lineage>
        <taxon>Bacteria</taxon>
        <taxon>Pseudomonadati</taxon>
        <taxon>Thermodesulfobacteriota</taxon>
        <taxon>Desulfovibrionia</taxon>
        <taxon>Desulfovibrionales</taxon>
        <taxon>Desulfovibrionaceae</taxon>
        <taxon>Bilophila</taxon>
    </lineage>
</organism>
<sequence>MLVKHERRPFRFGVTLLAGLLGCLSLMGCKDEKTGAQAPTVPAVEVAVEIVTPQKVLYTTELAGRTSGFQIAEVRPQVSGIIQKRFFEEGADVKAGDVLYQIDPATYQANLDSAKANLARAEANVAPARLKMQRFKDLVNISAVSKQEFEDAEAAYKQALADVGVNKAAVENARIRLAYTKVTSPISGRSGRSLVTPGALVTENQSSPLTTVQQLDPVYVDVTQSSTEVLRLKRSLEDGTLQRADQDHAAVRLLLEDGSEYGLTGTLQFADVSVDESTGMVTLRAIFPNPKQELLPGMYVRAILNEGVDDQAILLPQRALLRDAKGNPTTYVVNAENKVEIRPLKVGRTQGNSWVVLDGLKAGDKVIVEGLQKIRPGSPVRIAEPTPVEQGASASEKR</sequence>
<proteinExistence type="inferred from homology"/>
<dbReference type="InterPro" id="IPR058626">
    <property type="entry name" value="MdtA-like_b-barrel"/>
</dbReference>
<evidence type="ECO:0000259" key="7">
    <source>
        <dbReference type="Pfam" id="PF25967"/>
    </source>
</evidence>
<evidence type="ECO:0000313" key="9">
    <source>
        <dbReference type="Proteomes" id="UP000006034"/>
    </source>
</evidence>
<evidence type="ECO:0000256" key="1">
    <source>
        <dbReference type="ARBA" id="ARBA00004196"/>
    </source>
</evidence>
<evidence type="ECO:0000259" key="6">
    <source>
        <dbReference type="Pfam" id="PF25944"/>
    </source>
</evidence>
<evidence type="ECO:0000259" key="4">
    <source>
        <dbReference type="Pfam" id="PF25876"/>
    </source>
</evidence>
<dbReference type="Pfam" id="PF25917">
    <property type="entry name" value="BSH_RND"/>
    <property type="match status" value="1"/>
</dbReference>
<accession>E5Y3M8</accession>
<reference evidence="8 9" key="1">
    <citation type="submission" date="2010-10" db="EMBL/GenBank/DDBJ databases">
        <authorList>
            <consortium name="The Broad Institute Genome Sequencing Platform"/>
            <person name="Ward D."/>
            <person name="Earl A."/>
            <person name="Feldgarden M."/>
            <person name="Young S.K."/>
            <person name="Gargeya S."/>
            <person name="Zeng Q."/>
            <person name="Alvarado L."/>
            <person name="Berlin A."/>
            <person name="Bochicchio J."/>
            <person name="Chapman S.B."/>
            <person name="Chen Z."/>
            <person name="Freedman E."/>
            <person name="Gellesch M."/>
            <person name="Goldberg J."/>
            <person name="Griggs A."/>
            <person name="Gujja S."/>
            <person name="Heilman E."/>
            <person name="Heiman D."/>
            <person name="Howarth C."/>
            <person name="Mehta T."/>
            <person name="Neiman D."/>
            <person name="Pearson M."/>
            <person name="Roberts A."/>
            <person name="Saif S."/>
            <person name="Shea T."/>
            <person name="Shenoy N."/>
            <person name="Sisk P."/>
            <person name="Stolte C."/>
            <person name="Sykes S."/>
            <person name="White J."/>
            <person name="Yandava C."/>
            <person name="Allen-Vercoe E."/>
            <person name="Sibley C."/>
            <person name="Ambrose C.E."/>
            <person name="Strauss J."/>
            <person name="Daigneault M."/>
            <person name="Haas B."/>
            <person name="Nusbaum C."/>
            <person name="Birren B."/>
        </authorList>
    </citation>
    <scope>NUCLEOTIDE SEQUENCE [LARGE SCALE GENOMIC DNA]</scope>
    <source>
        <strain evidence="8 9">3_1_6</strain>
    </source>
</reference>
<comment type="similarity">
    <text evidence="2">Belongs to the membrane fusion protein (MFP) (TC 8.A.1) family.</text>
</comment>
<keyword evidence="9" id="KW-1185">Reference proteome</keyword>
<dbReference type="Pfam" id="PF25876">
    <property type="entry name" value="HH_MFP_RND"/>
    <property type="match status" value="1"/>
</dbReference>
<dbReference type="GeneID" id="78085926"/>
<dbReference type="GO" id="GO:0022857">
    <property type="term" value="F:transmembrane transporter activity"/>
    <property type="evidence" value="ECO:0007669"/>
    <property type="project" value="InterPro"/>
</dbReference>
<evidence type="ECO:0000256" key="3">
    <source>
        <dbReference type="SAM" id="MobiDB-lite"/>
    </source>
</evidence>
<evidence type="ECO:0000313" key="8">
    <source>
        <dbReference type="EMBL" id="EFV45424.1"/>
    </source>
</evidence>
<dbReference type="AlphaFoldDB" id="E5Y3M8"/>
<dbReference type="InterPro" id="IPR006143">
    <property type="entry name" value="RND_pump_MFP"/>
</dbReference>
<reference evidence="8 9" key="2">
    <citation type="submission" date="2013-04" db="EMBL/GenBank/DDBJ databases">
        <title>The Genome Sequence of Bilophila wadsworthia 3_1_6.</title>
        <authorList>
            <consortium name="The Broad Institute Genomics Platform"/>
            <person name="Earl A."/>
            <person name="Ward D."/>
            <person name="Feldgarden M."/>
            <person name="Gevers D."/>
            <person name="Sibley C."/>
            <person name="Strauss J."/>
            <person name="Allen-Vercoe E."/>
            <person name="Walker B."/>
            <person name="Young S."/>
            <person name="Zeng Q."/>
            <person name="Gargeya S."/>
            <person name="Fitzgerald M."/>
            <person name="Haas B."/>
            <person name="Abouelleil A."/>
            <person name="Allen A.W."/>
            <person name="Alvarado L."/>
            <person name="Arachchi H.M."/>
            <person name="Berlin A.M."/>
            <person name="Chapman S.B."/>
            <person name="Gainer-Dewar J."/>
            <person name="Goldberg J."/>
            <person name="Griggs A."/>
            <person name="Gujja S."/>
            <person name="Hansen M."/>
            <person name="Howarth C."/>
            <person name="Imamovic A."/>
            <person name="Ireland A."/>
            <person name="Larimer J."/>
            <person name="McCowan C."/>
            <person name="Murphy C."/>
            <person name="Pearson M."/>
            <person name="Poon T.W."/>
            <person name="Priest M."/>
            <person name="Roberts A."/>
            <person name="Saif S."/>
            <person name="Shea T."/>
            <person name="Sisk P."/>
            <person name="Sykes S."/>
            <person name="Wortman J."/>
            <person name="Nusbaum C."/>
            <person name="Birren B."/>
        </authorList>
    </citation>
    <scope>NUCLEOTIDE SEQUENCE [LARGE SCALE GENOMIC DNA]</scope>
    <source>
        <strain evidence="8 9">3_1_6</strain>
    </source>
</reference>
<dbReference type="PANTHER" id="PTHR30158">
    <property type="entry name" value="ACRA/E-RELATED COMPONENT OF DRUG EFFLUX TRANSPORTER"/>
    <property type="match status" value="1"/>
</dbReference>
<dbReference type="Gene3D" id="2.40.420.20">
    <property type="match status" value="1"/>
</dbReference>
<dbReference type="Proteomes" id="UP000006034">
    <property type="component" value="Unassembled WGS sequence"/>
</dbReference>
<evidence type="ECO:0000256" key="2">
    <source>
        <dbReference type="ARBA" id="ARBA00009477"/>
    </source>
</evidence>
<dbReference type="STRING" id="563192.HMPREF0179_00789"/>
<comment type="caution">
    <text evidence="8">The sequence shown here is derived from an EMBL/GenBank/DDBJ whole genome shotgun (WGS) entry which is preliminary data.</text>
</comment>
<dbReference type="GO" id="GO:0005886">
    <property type="term" value="C:plasma membrane"/>
    <property type="evidence" value="ECO:0007669"/>
    <property type="project" value="UniProtKB-SubCell"/>
</dbReference>
<dbReference type="OrthoDB" id="9772050at2"/>
<feature type="domain" description="Multidrug resistance protein MdtA-like alpha-helical hairpin" evidence="4">
    <location>
        <begin position="111"/>
        <end position="180"/>
    </location>
</feature>
<dbReference type="InterPro" id="IPR058625">
    <property type="entry name" value="MdtA-like_BSH"/>
</dbReference>
<dbReference type="FunFam" id="2.40.420.20:FF:000001">
    <property type="entry name" value="Efflux RND transporter periplasmic adaptor subunit"/>
    <property type="match status" value="1"/>
</dbReference>
<dbReference type="SUPFAM" id="SSF111369">
    <property type="entry name" value="HlyD-like secretion proteins"/>
    <property type="match status" value="1"/>
</dbReference>
<dbReference type="EMBL" id="ADCP02000001">
    <property type="protein sequence ID" value="EFV45424.1"/>
    <property type="molecule type" value="Genomic_DNA"/>
</dbReference>
<dbReference type="PROSITE" id="PS51257">
    <property type="entry name" value="PROKAR_LIPOPROTEIN"/>
    <property type="match status" value="1"/>
</dbReference>
<dbReference type="InterPro" id="IPR058624">
    <property type="entry name" value="MdtA-like_HH"/>
</dbReference>
<dbReference type="Gene3D" id="2.40.30.170">
    <property type="match status" value="1"/>
</dbReference>
<dbReference type="PANTHER" id="PTHR30158:SF3">
    <property type="entry name" value="MULTIDRUG EFFLUX PUMP SUBUNIT ACRA-RELATED"/>
    <property type="match status" value="1"/>
</dbReference>
<dbReference type="Gene3D" id="2.40.50.100">
    <property type="match status" value="1"/>
</dbReference>
<dbReference type="HOGENOM" id="CLU_018816_2_1_7"/>
<gene>
    <name evidence="8" type="ORF">HMPREF0179_00789</name>
</gene>
<protein>
    <submittedName>
        <fullName evidence="8">Efflux transporter, RND family, MFP subunit</fullName>
    </submittedName>
</protein>
<feature type="region of interest" description="Disordered" evidence="3">
    <location>
        <begin position="378"/>
        <end position="398"/>
    </location>
</feature>
<dbReference type="GO" id="GO:0046677">
    <property type="term" value="P:response to antibiotic"/>
    <property type="evidence" value="ECO:0007669"/>
    <property type="project" value="TreeGrafter"/>
</dbReference>
<dbReference type="NCBIfam" id="TIGR01730">
    <property type="entry name" value="RND_mfp"/>
    <property type="match status" value="1"/>
</dbReference>
<dbReference type="eggNOG" id="COG0845">
    <property type="taxonomic scope" value="Bacteria"/>
</dbReference>
<feature type="domain" description="Multidrug resistance protein MdtA-like C-terminal permuted SH3" evidence="7">
    <location>
        <begin position="311"/>
        <end position="373"/>
    </location>
</feature>
<comment type="subcellular location">
    <subcellularLocation>
        <location evidence="1">Cell envelope</location>
    </subcellularLocation>
</comment>
<dbReference type="Gene3D" id="1.10.287.470">
    <property type="entry name" value="Helix hairpin bin"/>
    <property type="match status" value="1"/>
</dbReference>
<evidence type="ECO:0000259" key="5">
    <source>
        <dbReference type="Pfam" id="PF25917"/>
    </source>
</evidence>
<name>E5Y3M8_BILW3</name>
<dbReference type="Pfam" id="PF25944">
    <property type="entry name" value="Beta-barrel_RND"/>
    <property type="match status" value="1"/>
</dbReference>
<feature type="domain" description="Multidrug resistance protein MdtA-like beta-barrel" evidence="6">
    <location>
        <begin position="217"/>
        <end position="307"/>
    </location>
</feature>
<dbReference type="RefSeq" id="WP_005025230.1">
    <property type="nucleotide sequence ID" value="NZ_KE150238.1"/>
</dbReference>
<dbReference type="FunFam" id="1.10.287.470:FF:000002">
    <property type="entry name" value="Efflux RND transporter periplasmic adaptor subunit"/>
    <property type="match status" value="1"/>
</dbReference>
<dbReference type="Pfam" id="PF25967">
    <property type="entry name" value="RND-MFP_C"/>
    <property type="match status" value="1"/>
</dbReference>